<organism evidence="2 3">
    <name type="scientific">Glycine soja</name>
    <name type="common">Wild soybean</name>
    <dbReference type="NCBI Taxonomy" id="3848"/>
    <lineage>
        <taxon>Eukaryota</taxon>
        <taxon>Viridiplantae</taxon>
        <taxon>Streptophyta</taxon>
        <taxon>Embryophyta</taxon>
        <taxon>Tracheophyta</taxon>
        <taxon>Spermatophyta</taxon>
        <taxon>Magnoliopsida</taxon>
        <taxon>eudicotyledons</taxon>
        <taxon>Gunneridae</taxon>
        <taxon>Pentapetalae</taxon>
        <taxon>rosids</taxon>
        <taxon>fabids</taxon>
        <taxon>Fabales</taxon>
        <taxon>Fabaceae</taxon>
        <taxon>Papilionoideae</taxon>
        <taxon>50 kb inversion clade</taxon>
        <taxon>NPAAA clade</taxon>
        <taxon>indigoferoid/millettioid clade</taxon>
        <taxon>Phaseoleae</taxon>
        <taxon>Glycine</taxon>
        <taxon>Glycine subgen. Soja</taxon>
    </lineage>
</organism>
<evidence type="ECO:0000313" key="3">
    <source>
        <dbReference type="Proteomes" id="UP000289340"/>
    </source>
</evidence>
<comment type="caution">
    <text evidence="2">The sequence shown here is derived from an EMBL/GenBank/DDBJ whole genome shotgun (WGS) entry which is preliminary data.</text>
</comment>
<name>A0A445ILP9_GLYSO</name>
<dbReference type="Proteomes" id="UP000289340">
    <property type="component" value="Chromosome 10"/>
</dbReference>
<dbReference type="GO" id="GO:0050832">
    <property type="term" value="P:defense response to fungus"/>
    <property type="evidence" value="ECO:0007669"/>
    <property type="project" value="UniProtKB-KW"/>
</dbReference>
<dbReference type="EMBL" id="QZWG01000010">
    <property type="protein sequence ID" value="RZB86954.1"/>
    <property type="molecule type" value="Genomic_DNA"/>
</dbReference>
<evidence type="ECO:0000313" key="2">
    <source>
        <dbReference type="EMBL" id="RZB86954.1"/>
    </source>
</evidence>
<keyword evidence="1" id="KW-0732">Signal</keyword>
<dbReference type="GO" id="GO:0031640">
    <property type="term" value="P:killing of cells of another organism"/>
    <property type="evidence" value="ECO:0007669"/>
    <property type="project" value="UniProtKB-KW"/>
</dbReference>
<gene>
    <name evidence="2" type="ORF">D0Y65_026883</name>
</gene>
<evidence type="ECO:0000256" key="1">
    <source>
        <dbReference type="SAM" id="SignalP"/>
    </source>
</evidence>
<feature type="signal peptide" evidence="1">
    <location>
        <begin position="1"/>
        <end position="29"/>
    </location>
</feature>
<keyword evidence="3" id="KW-1185">Reference proteome</keyword>
<dbReference type="AlphaFoldDB" id="A0A445ILP9"/>
<protein>
    <submittedName>
        <fullName evidence="2">Uncharacterized protein</fullName>
    </submittedName>
</protein>
<proteinExistence type="predicted"/>
<reference evidence="2 3" key="1">
    <citation type="submission" date="2018-09" db="EMBL/GenBank/DDBJ databases">
        <title>A high-quality reference genome of wild soybean provides a powerful tool to mine soybean genomes.</title>
        <authorList>
            <person name="Xie M."/>
            <person name="Chung C.Y.L."/>
            <person name="Li M.-W."/>
            <person name="Wong F.-L."/>
            <person name="Chan T.-F."/>
            <person name="Lam H.-M."/>
        </authorList>
    </citation>
    <scope>NUCLEOTIDE SEQUENCE [LARGE SCALE GENOMIC DNA]</scope>
    <source>
        <strain evidence="3">cv. W05</strain>
        <tissue evidence="2">Hypocotyl of etiolated seedlings</tissue>
    </source>
</reference>
<sequence>MMARTLVSMKNLLKIFIFAALVIVQFSHGVSFKDRCHEFCHNIPKANCDAYCKDNHYQKGECIPSYPAGDSLCCCSGD</sequence>
<feature type="chain" id="PRO_5019070832" evidence="1">
    <location>
        <begin position="30"/>
        <end position="78"/>
    </location>
</feature>
<accession>A0A445ILP9</accession>